<evidence type="ECO:0000256" key="3">
    <source>
        <dbReference type="ARBA" id="ARBA00022737"/>
    </source>
</evidence>
<dbReference type="Proteomes" id="UP000472266">
    <property type="component" value="Chromosome 18"/>
</dbReference>
<keyword evidence="8" id="KW-0539">Nucleus</keyword>
<evidence type="ECO:0000256" key="13">
    <source>
        <dbReference type="ARBA" id="ARBA00083901"/>
    </source>
</evidence>
<dbReference type="GO" id="GO:0006406">
    <property type="term" value="P:mRNA export from nucleus"/>
    <property type="evidence" value="ECO:0007669"/>
    <property type="project" value="Ensembl"/>
</dbReference>
<sequence>MYNYFPTLLAQDFQFRALKKVRIFDAPDDLPKERSSLLAVSNKYGLVFAGGGTSLQIFHTRNLLMQNQLGEDPNKIVENVQSTSVPMKFPVQHLALSCDNLTLSVCMMSSEIGSFIGFFDVRTFLNQAKQQKRAFAYHKLAKDSGSAAMVNDLKWNPASPAMVAICLSDGSISVLQVTDSVKVYATLPSSVAVTSVCWSPKGKQLAVGRQNGTVVQYLPNLQEKKVIPCPPFYDSDNPVKVLDVLWIGTYVFTIVYAAADGTLETPPEVVIAVLPKKEEKRPEKFVNFMEPCYGSCTERQHHYFLNYVEEWDLVLAASAASTEVSILARQGDQNWESWVLEDSSRAELPVTDKSDDTLPVGVAVDYTSNMPIVISDEKTLAPAPVLILLSTDGVLCPFYMINQNPGVRSLIVTPEPLMLVGERVPKSAGSTATTPTTPPTSSKPDTAPGVAPTAPASSQPPAAGGAAAFSFMPSTVKMPGSTGSDPPPYPFATEASKQALTPSLPTPAMFSFSSASPKSSVSPTPSVATTTATATSFSFGSMNFKPAAESSPGPPLSTPPIAQKTSFASSASAVKVNLNEKFTAVDTSSPTSSSGQCTSPMFSFSTTSKTASGAPLSQSTPLAASPTTPLKASIPVPADIGFLFVCFFSFFQGKSAVPSTALDKQAHQWKDSDPVTAGIREEIAHFQKEMEELKARTSKACFQVGTPEEMKMLRTESDDLHTFLLEIKETTESLHGDISILKTTLLEGFAGVEEAREQNKRNHSSGYLHLLYKKPLDPKSEAQLQEIRRLHQYVKFAVQDVNDVLDLEWDRHLEQKKKQKRLIVPERETLFNTLANNREIINQQRKRLNQLMNSLQQLRLYNQTSQWSVPSDTSSLSSAQSFDSDLESLRNALLKTTLESHAKPLPKVPAKLSTVKQAQLRNFLAKRKTPPIRSTAPASLSRSAFLSTRYYEDLDEVSSTSSVSQSLENDDSQAVDQEEEAAPVQVPRHAPVVRTPSIQPGLMVQSPSFGKQQLSLVSTSSNRIIPQGADSTMLATKTVKHGAPAPTVTVPAPQAAAAAALRRQMANQSPAVSTSLTESTLKNVPQVVNVRELKTSALTPAVSAVIGSSVPHSAAQAVHQVLATVNPFPFGGVIVAPAKESTQTDSFSLAGGSKFGVAPESSFTFGSLKPASAPGALAGSSSSGDGTQPNKPAATTSSAPSTTSGKLDVPPSKQDHLFQSNIAGETLGSFSGLRVGQVDDNAKTTTKAPPTSVAGAQSTKVSTIPSGFTFGAPLSLGKTGEATSTSVTSAGTASLSISTSATGSLFGNVQITSTGSSGVFNLGSSSGNKPTFSFGIQQANSTSTSISTPSTFSTSASLSFGNFLSSTQTAATPSKGAGDTKLLFAPEKPSENEAVGAGSSPPTTLSPQPQIQLSEPVKEPALPQAAAGDTVSAGSGTTSAASPPDAVAAPATTSDLKAPVPPAVSAAAPPDQNVSASTSATNIASPPEATSVLAATSDATTCVQSPAIGAPVFAPTSAGSSVFSQPPSSSTSGSAFSQPAGDTAAAASTPPVFGQLPAGTTASSPFGQLTTSTLATATTTTQAASSGFGTSAFGTTTTGGFGQPAFGQAPTFGQPASSSSGGFTFSQSGFGTMPAFGQPAASTAASSSGSVFGAPASTNSASSFSFGQPSASTGGGLFGQSSPPVFGQNTGFGQGGSVFGSAAAVTTTTSSAGFSFCQASGFGSSNTGSVFGQAANTGGTVFGQQPSSSSGGLFGAGSGGRGGGFFSGLGGKPSQDAANKNPFSSSSGGFGSAASQNSSSLFGNSGAKTFGFGSSSFGEQKPTGTFSSGGGSVASQGFGFSSPNKAGGFGAAPVFGSPPTFGGSPGFGGVPAFGSAPTFSSPLGSTGGKVFGEGTAAASAGGFGFGGTSNNTASFGTLANQNTPTFGSLSQQGTGFGTQSSGFSAFGTGGGGRKS</sequence>
<dbReference type="OMA" id="WLSTFQF"/>
<evidence type="ECO:0000256" key="15">
    <source>
        <dbReference type="SAM" id="MobiDB-lite"/>
    </source>
</evidence>
<feature type="compositionally biased region" description="Low complexity" evidence="15">
    <location>
        <begin position="957"/>
        <end position="966"/>
    </location>
</feature>
<evidence type="ECO:0000256" key="12">
    <source>
        <dbReference type="ARBA" id="ARBA00077390"/>
    </source>
</evidence>
<evidence type="ECO:0000313" key="19">
    <source>
        <dbReference type="Proteomes" id="UP000472266"/>
    </source>
</evidence>
<keyword evidence="19" id="KW-1185">Reference proteome</keyword>
<dbReference type="GO" id="GO:1990876">
    <property type="term" value="C:cytoplasmic side of nuclear pore"/>
    <property type="evidence" value="ECO:0007669"/>
    <property type="project" value="Ensembl"/>
</dbReference>
<dbReference type="Pfam" id="PF16755">
    <property type="entry name" value="Beta-prop_NUP159_NUP214"/>
    <property type="match status" value="1"/>
</dbReference>
<reference evidence="18" key="3">
    <citation type="submission" date="2025-09" db="UniProtKB">
        <authorList>
            <consortium name="Ensembl"/>
        </authorList>
    </citation>
    <scope>IDENTIFICATION</scope>
</reference>
<dbReference type="SUPFAM" id="SSF117289">
    <property type="entry name" value="Nucleoporin domain"/>
    <property type="match status" value="1"/>
</dbReference>
<reference evidence="18" key="2">
    <citation type="submission" date="2025-08" db="UniProtKB">
        <authorList>
            <consortium name="Ensembl"/>
        </authorList>
    </citation>
    <scope>IDENTIFICATION</scope>
</reference>
<accession>A0A672UXL3</accession>
<feature type="compositionally biased region" description="Acidic residues" evidence="15">
    <location>
        <begin position="968"/>
        <end position="981"/>
    </location>
</feature>
<feature type="compositionally biased region" description="Low complexity" evidence="15">
    <location>
        <begin position="1517"/>
        <end position="1538"/>
    </location>
</feature>
<proteinExistence type="predicted"/>
<evidence type="ECO:0000256" key="1">
    <source>
        <dbReference type="ARBA" id="ARBA00004567"/>
    </source>
</evidence>
<dbReference type="GO" id="GO:0017056">
    <property type="term" value="F:structural constituent of nuclear pore"/>
    <property type="evidence" value="ECO:0007669"/>
    <property type="project" value="Ensembl"/>
</dbReference>
<evidence type="ECO:0000259" key="16">
    <source>
        <dbReference type="Pfam" id="PF16755"/>
    </source>
</evidence>
<keyword evidence="2" id="KW-0813">Transport</keyword>
<keyword evidence="3" id="KW-0677">Repeat</keyword>
<feature type="compositionally biased region" description="Polar residues" evidence="15">
    <location>
        <begin position="1472"/>
        <end position="1484"/>
    </location>
</feature>
<dbReference type="InterPro" id="IPR015943">
    <property type="entry name" value="WD40/YVTN_repeat-like_dom_sf"/>
</dbReference>
<comment type="function">
    <text evidence="9">Part of the nuclear pore complex. Has a critical role in nucleocytoplasmic transport. May serve as a docking site in the receptor-mediated import of substrates across the nuclear pore complex.</text>
</comment>
<evidence type="ECO:0000256" key="8">
    <source>
        <dbReference type="ARBA" id="ARBA00023242"/>
    </source>
</evidence>
<keyword evidence="6" id="KW-0811">Translocation</keyword>
<dbReference type="GeneTree" id="ENSGT00940000153253"/>
<feature type="domain" description="Nuclear pore complex protein Nup214 phenylalanine-glycine (FG)" evidence="17">
    <location>
        <begin position="1796"/>
        <end position="1856"/>
    </location>
</feature>
<comment type="subunit">
    <text evidence="10">Homodimer. Part of the nuclear pore complex (NPC). Interacts with NUP88. Interacts with ZFP36; this interaction increases upon lipopolysaccharide (LPS) stimulation. Interacts with DDX19. Interacts with XPO1. Interacts with XPO5.</text>
</comment>
<evidence type="ECO:0000256" key="14">
    <source>
        <dbReference type="SAM" id="Coils"/>
    </source>
</evidence>
<keyword evidence="4" id="KW-0509">mRNA transport</keyword>
<evidence type="ECO:0000256" key="6">
    <source>
        <dbReference type="ARBA" id="ARBA00023010"/>
    </source>
</evidence>
<protein>
    <recommendedName>
        <fullName evidence="11">Nuclear pore complex protein Nup214</fullName>
    </recommendedName>
    <alternativeName>
        <fullName evidence="13">214 kDa nucleoporin</fullName>
    </alternativeName>
    <alternativeName>
        <fullName evidence="12">Nucleoporin Nup214</fullName>
    </alternativeName>
</protein>
<dbReference type="Pfam" id="PF18617">
    <property type="entry name" value="Nup214_FG"/>
    <property type="match status" value="1"/>
</dbReference>
<dbReference type="InterPro" id="IPR041553">
    <property type="entry name" value="Nup214_FG"/>
</dbReference>
<feature type="compositionally biased region" description="Low complexity" evidence="15">
    <location>
        <begin position="1399"/>
        <end position="1413"/>
    </location>
</feature>
<feature type="compositionally biased region" description="Low complexity" evidence="15">
    <location>
        <begin position="1927"/>
        <end position="1946"/>
    </location>
</feature>
<dbReference type="GO" id="GO:0005049">
    <property type="term" value="F:nuclear export signal receptor activity"/>
    <property type="evidence" value="ECO:0007669"/>
    <property type="project" value="Ensembl"/>
</dbReference>
<evidence type="ECO:0000256" key="5">
    <source>
        <dbReference type="ARBA" id="ARBA00022927"/>
    </source>
</evidence>
<dbReference type="PANTHER" id="PTHR23193:SF21">
    <property type="entry name" value="NUCLEAR PORE COMPLEX PROTEIN NUP214"/>
    <property type="match status" value="1"/>
</dbReference>
<evidence type="ECO:0000256" key="4">
    <source>
        <dbReference type="ARBA" id="ARBA00022816"/>
    </source>
</evidence>
<gene>
    <name evidence="18" type="primary">NUP214</name>
</gene>
<dbReference type="PANTHER" id="PTHR23193">
    <property type="entry name" value="NUCLEAR PORE COMPLEX PROTEIN NUP"/>
    <property type="match status" value="1"/>
</dbReference>
<feature type="region of interest" description="Disordered" evidence="15">
    <location>
        <begin position="957"/>
        <end position="986"/>
    </location>
</feature>
<evidence type="ECO:0000259" key="17">
    <source>
        <dbReference type="Pfam" id="PF18617"/>
    </source>
</evidence>
<keyword evidence="5" id="KW-0653">Protein transport</keyword>
<feature type="compositionally biased region" description="Low complexity" evidence="15">
    <location>
        <begin position="426"/>
        <end position="467"/>
    </location>
</feature>
<evidence type="ECO:0000256" key="9">
    <source>
        <dbReference type="ARBA" id="ARBA00055090"/>
    </source>
</evidence>
<comment type="subcellular location">
    <subcellularLocation>
        <location evidence="1">Nucleus</location>
        <location evidence="1">Nuclear pore complex</location>
    </subcellularLocation>
</comment>
<evidence type="ECO:0000256" key="7">
    <source>
        <dbReference type="ARBA" id="ARBA00023132"/>
    </source>
</evidence>
<dbReference type="InParanoid" id="A0A672UXL3"/>
<organism evidence="18 19">
    <name type="scientific">Strigops habroptila</name>
    <name type="common">Kakapo</name>
    <dbReference type="NCBI Taxonomy" id="2489341"/>
    <lineage>
        <taxon>Eukaryota</taxon>
        <taxon>Metazoa</taxon>
        <taxon>Chordata</taxon>
        <taxon>Craniata</taxon>
        <taxon>Vertebrata</taxon>
        <taxon>Euteleostomi</taxon>
        <taxon>Archelosauria</taxon>
        <taxon>Archosauria</taxon>
        <taxon>Dinosauria</taxon>
        <taxon>Saurischia</taxon>
        <taxon>Theropoda</taxon>
        <taxon>Coelurosauria</taxon>
        <taxon>Aves</taxon>
        <taxon>Neognathae</taxon>
        <taxon>Neoaves</taxon>
        <taxon>Telluraves</taxon>
        <taxon>Australaves</taxon>
        <taxon>Psittaciformes</taxon>
        <taxon>Psittacidae</taxon>
        <taxon>Strigops</taxon>
    </lineage>
</organism>
<feature type="region of interest" description="Disordered" evidence="15">
    <location>
        <begin position="1516"/>
        <end position="1560"/>
    </location>
</feature>
<dbReference type="FunFam" id="2.130.10.10:FF:000142">
    <property type="entry name" value="Nuclear pore complex protein Nup214"/>
    <property type="match status" value="1"/>
</dbReference>
<evidence type="ECO:0000256" key="11">
    <source>
        <dbReference type="ARBA" id="ARBA00068360"/>
    </source>
</evidence>
<feature type="domain" description="Nucleoporin Nup159/Nup146 N-terminal" evidence="16">
    <location>
        <begin position="31"/>
        <end position="395"/>
    </location>
</feature>
<feature type="compositionally biased region" description="Low complexity" evidence="15">
    <location>
        <begin position="1174"/>
        <end position="1204"/>
    </location>
</feature>
<dbReference type="GO" id="GO:0008139">
    <property type="term" value="F:nuclear localization sequence binding"/>
    <property type="evidence" value="ECO:0007669"/>
    <property type="project" value="TreeGrafter"/>
</dbReference>
<feature type="region of interest" description="Disordered" evidence="15">
    <location>
        <begin position="1764"/>
        <end position="1790"/>
    </location>
</feature>
<keyword evidence="14" id="KW-0175">Coiled coil</keyword>
<name>A0A672UXL3_STRHB</name>
<evidence type="ECO:0000256" key="10">
    <source>
        <dbReference type="ARBA" id="ARBA00063892"/>
    </source>
</evidence>
<dbReference type="GO" id="GO:0051726">
    <property type="term" value="P:regulation of cell cycle"/>
    <property type="evidence" value="ECO:0007669"/>
    <property type="project" value="Ensembl"/>
</dbReference>
<dbReference type="Ensembl" id="ENSSHBT00005023913.1">
    <property type="protein sequence ID" value="ENSSHBP00005020041.1"/>
    <property type="gene ID" value="ENSSHBG00005017113.1"/>
</dbReference>
<reference evidence="18 19" key="1">
    <citation type="submission" date="2019-11" db="EMBL/GenBank/DDBJ databases">
        <title>Strigops habroptila (kakapo) genome, bStrHab1, primary haplotype, v2.</title>
        <authorList>
            <person name="Jarvis E.D."/>
            <person name="Howard J."/>
            <person name="Rhie A."/>
            <person name="Phillippy A."/>
            <person name="Korlach J."/>
            <person name="Digby A."/>
            <person name="Iorns D."/>
            <person name="Eason D."/>
            <person name="Robertson B."/>
            <person name="Raemaekers T."/>
            <person name="Howe K."/>
            <person name="Lewin H."/>
            <person name="Damas J."/>
            <person name="Hastie A."/>
            <person name="Tracey A."/>
            <person name="Chow W."/>
            <person name="Fedrigo O."/>
        </authorList>
    </citation>
    <scope>NUCLEOTIDE SEQUENCE [LARGE SCALE GENOMIC DNA]</scope>
</reference>
<dbReference type="InterPro" id="IPR026054">
    <property type="entry name" value="Nucleoporin"/>
</dbReference>
<dbReference type="GO" id="GO:0006606">
    <property type="term" value="P:protein import into nucleus"/>
    <property type="evidence" value="ECO:0007669"/>
    <property type="project" value="Ensembl"/>
</dbReference>
<feature type="region of interest" description="Disordered" evidence="15">
    <location>
        <begin position="1174"/>
        <end position="1214"/>
    </location>
</feature>
<evidence type="ECO:0000313" key="18">
    <source>
        <dbReference type="Ensembl" id="ENSSHBP00005020041.1"/>
    </source>
</evidence>
<feature type="region of interest" description="Disordered" evidence="15">
    <location>
        <begin position="1920"/>
        <end position="1955"/>
    </location>
</feature>
<dbReference type="InterPro" id="IPR001680">
    <property type="entry name" value="WD40_rpt"/>
</dbReference>
<dbReference type="GO" id="GO:0046822">
    <property type="term" value="P:regulation of nucleocytoplasmic transport"/>
    <property type="evidence" value="ECO:0007669"/>
    <property type="project" value="Ensembl"/>
</dbReference>
<dbReference type="InterPro" id="IPR039462">
    <property type="entry name" value="Nup159/Nup146_N"/>
</dbReference>
<feature type="region of interest" description="Disordered" evidence="15">
    <location>
        <begin position="1389"/>
        <end position="1484"/>
    </location>
</feature>
<dbReference type="Gene3D" id="2.130.10.10">
    <property type="entry name" value="YVTN repeat-like/Quinoprotein amine dehydrogenase"/>
    <property type="match status" value="1"/>
</dbReference>
<feature type="region of interest" description="Disordered" evidence="15">
    <location>
        <begin position="423"/>
        <end position="467"/>
    </location>
</feature>
<feature type="coiled-coil region" evidence="14">
    <location>
        <begin position="834"/>
        <end position="861"/>
    </location>
</feature>
<keyword evidence="7" id="KW-0906">Nuclear pore complex</keyword>
<evidence type="ECO:0000256" key="2">
    <source>
        <dbReference type="ARBA" id="ARBA00022448"/>
    </source>
</evidence>
<dbReference type="GO" id="GO:0006611">
    <property type="term" value="P:protein export from nucleus"/>
    <property type="evidence" value="ECO:0007669"/>
    <property type="project" value="Ensembl"/>
</dbReference>
<dbReference type="SMART" id="SM00320">
    <property type="entry name" value="WD40"/>
    <property type="match status" value="2"/>
</dbReference>
<feature type="compositionally biased region" description="Low complexity" evidence="15">
    <location>
        <begin position="1425"/>
        <end position="1455"/>
    </location>
</feature>